<dbReference type="InterPro" id="IPR011010">
    <property type="entry name" value="DNA_brk_join_enz"/>
</dbReference>
<comment type="similarity">
    <text evidence="1">Belongs to the 'phage' integrase family.</text>
</comment>
<sequence>MKQPQPFFRKFTQSWYVQLGGKQIALGKDEGEAFAKYRQIVGSPSGLDSHVTTVHELLDDYLEWVQQHRAAATYESTRFYLSAFAKTVGSQLKIAEVRPFHVTAWMACHKTWGDTSQHDAISILQRAFSWAVKRRMLDEHPLRDIEEKPAKQRREFVLTPEQWKLVTDHVGDARFVDLLTFLWETGCRPLEARQLEAGYCDLGNSLAVYPLQQSKGKRRRRVLFLNATAVEICRRLAEKHPTGPIFRNRLGNAWTKDAMQCRLSRLRDKLAMPELCAYTFRHSFATQGLMNGVDPVTLGHLMGHVDGTMVARQYQHLAANLDYLKNAAERVKGRGA</sequence>
<dbReference type="PANTHER" id="PTHR30349">
    <property type="entry name" value="PHAGE INTEGRASE-RELATED"/>
    <property type="match status" value="1"/>
</dbReference>
<dbReference type="GO" id="GO:0015074">
    <property type="term" value="P:DNA integration"/>
    <property type="evidence" value="ECO:0007669"/>
    <property type="project" value="UniProtKB-KW"/>
</dbReference>
<dbReference type="EMBL" id="CP036349">
    <property type="protein sequence ID" value="QDV75562.1"/>
    <property type="molecule type" value="Genomic_DNA"/>
</dbReference>
<keyword evidence="9" id="KW-1185">Reference proteome</keyword>
<dbReference type="SUPFAM" id="SSF56349">
    <property type="entry name" value="DNA breaking-rejoining enzymes"/>
    <property type="match status" value="1"/>
</dbReference>
<reference evidence="8 9" key="1">
    <citation type="submission" date="2019-02" db="EMBL/GenBank/DDBJ databases">
        <title>Deep-cultivation of Planctomycetes and their phenomic and genomic characterization uncovers novel biology.</title>
        <authorList>
            <person name="Wiegand S."/>
            <person name="Jogler M."/>
            <person name="Boedeker C."/>
            <person name="Pinto D."/>
            <person name="Vollmers J."/>
            <person name="Rivas-Marin E."/>
            <person name="Kohn T."/>
            <person name="Peeters S.H."/>
            <person name="Heuer A."/>
            <person name="Rast P."/>
            <person name="Oberbeckmann S."/>
            <person name="Bunk B."/>
            <person name="Jeske O."/>
            <person name="Meyerdierks A."/>
            <person name="Storesund J.E."/>
            <person name="Kallscheuer N."/>
            <person name="Luecker S."/>
            <person name="Lage O.M."/>
            <person name="Pohl T."/>
            <person name="Merkel B.J."/>
            <person name="Hornburger P."/>
            <person name="Mueller R.-W."/>
            <person name="Bruemmer F."/>
            <person name="Labrenz M."/>
            <person name="Spormann A.M."/>
            <person name="Op den Camp H."/>
            <person name="Overmann J."/>
            <person name="Amann R."/>
            <person name="Jetten M.S.M."/>
            <person name="Mascher T."/>
            <person name="Medema M.H."/>
            <person name="Devos D.P."/>
            <person name="Kaster A.-K."/>
            <person name="Ovreas L."/>
            <person name="Rohde M."/>
            <person name="Galperin M.Y."/>
            <person name="Jogler C."/>
        </authorList>
    </citation>
    <scope>NUCLEOTIDE SEQUENCE [LARGE SCALE GENOMIC DNA]</scope>
    <source>
        <strain evidence="8 9">Spa11</strain>
    </source>
</reference>
<dbReference type="PANTHER" id="PTHR30349:SF41">
    <property type="entry name" value="INTEGRASE_RECOMBINASE PROTEIN MJ0367-RELATED"/>
    <property type="match status" value="1"/>
</dbReference>
<dbReference type="PROSITE" id="PS51898">
    <property type="entry name" value="TYR_RECOMBINASE"/>
    <property type="match status" value="1"/>
</dbReference>
<keyword evidence="4" id="KW-0233">DNA recombination</keyword>
<evidence type="ECO:0000256" key="5">
    <source>
        <dbReference type="PROSITE-ProRule" id="PRU01248"/>
    </source>
</evidence>
<feature type="domain" description="Tyr recombinase" evidence="6">
    <location>
        <begin position="153"/>
        <end position="329"/>
    </location>
</feature>
<evidence type="ECO:0000259" key="7">
    <source>
        <dbReference type="PROSITE" id="PS51900"/>
    </source>
</evidence>
<dbReference type="Gene3D" id="1.10.150.130">
    <property type="match status" value="1"/>
</dbReference>
<protein>
    <submittedName>
        <fullName evidence="8">Site-specific tyrosine recombinase XerC</fullName>
    </submittedName>
</protein>
<dbReference type="InterPro" id="IPR050090">
    <property type="entry name" value="Tyrosine_recombinase_XerCD"/>
</dbReference>
<gene>
    <name evidence="8" type="ORF">Spa11_37810</name>
</gene>
<dbReference type="InterPro" id="IPR044068">
    <property type="entry name" value="CB"/>
</dbReference>
<dbReference type="AlphaFoldDB" id="A0A518KCN4"/>
<evidence type="ECO:0000259" key="6">
    <source>
        <dbReference type="PROSITE" id="PS51898"/>
    </source>
</evidence>
<organism evidence="8 9">
    <name type="scientific">Botrimarina mediterranea</name>
    <dbReference type="NCBI Taxonomy" id="2528022"/>
    <lineage>
        <taxon>Bacteria</taxon>
        <taxon>Pseudomonadati</taxon>
        <taxon>Planctomycetota</taxon>
        <taxon>Planctomycetia</taxon>
        <taxon>Pirellulales</taxon>
        <taxon>Lacipirellulaceae</taxon>
        <taxon>Botrimarina</taxon>
    </lineage>
</organism>
<dbReference type="RefSeq" id="WP_197529497.1">
    <property type="nucleotide sequence ID" value="NZ_CP036349.1"/>
</dbReference>
<evidence type="ECO:0000256" key="1">
    <source>
        <dbReference type="ARBA" id="ARBA00008857"/>
    </source>
</evidence>
<evidence type="ECO:0000256" key="2">
    <source>
        <dbReference type="ARBA" id="ARBA00022908"/>
    </source>
</evidence>
<dbReference type="InterPro" id="IPR010998">
    <property type="entry name" value="Integrase_recombinase_N"/>
</dbReference>
<dbReference type="PROSITE" id="PS51900">
    <property type="entry name" value="CB"/>
    <property type="match status" value="1"/>
</dbReference>
<proteinExistence type="inferred from homology"/>
<dbReference type="Proteomes" id="UP000316426">
    <property type="component" value="Chromosome"/>
</dbReference>
<evidence type="ECO:0000313" key="9">
    <source>
        <dbReference type="Proteomes" id="UP000316426"/>
    </source>
</evidence>
<keyword evidence="3 5" id="KW-0238">DNA-binding</keyword>
<dbReference type="Pfam" id="PF00589">
    <property type="entry name" value="Phage_integrase"/>
    <property type="match status" value="1"/>
</dbReference>
<keyword evidence="2" id="KW-0229">DNA integration</keyword>
<name>A0A518KCN4_9BACT</name>
<dbReference type="Gene3D" id="1.10.443.10">
    <property type="entry name" value="Intergrase catalytic core"/>
    <property type="match status" value="1"/>
</dbReference>
<dbReference type="KEGG" id="bmei:Spa11_37810"/>
<feature type="domain" description="Core-binding (CB)" evidence="7">
    <location>
        <begin position="52"/>
        <end position="132"/>
    </location>
</feature>
<evidence type="ECO:0000313" key="8">
    <source>
        <dbReference type="EMBL" id="QDV75562.1"/>
    </source>
</evidence>
<dbReference type="GO" id="GO:0006310">
    <property type="term" value="P:DNA recombination"/>
    <property type="evidence" value="ECO:0007669"/>
    <property type="project" value="UniProtKB-KW"/>
</dbReference>
<dbReference type="InterPro" id="IPR013762">
    <property type="entry name" value="Integrase-like_cat_sf"/>
</dbReference>
<evidence type="ECO:0000256" key="4">
    <source>
        <dbReference type="ARBA" id="ARBA00023172"/>
    </source>
</evidence>
<dbReference type="InterPro" id="IPR002104">
    <property type="entry name" value="Integrase_catalytic"/>
</dbReference>
<accession>A0A518KCN4</accession>
<evidence type="ECO:0000256" key="3">
    <source>
        <dbReference type="ARBA" id="ARBA00023125"/>
    </source>
</evidence>
<dbReference type="GO" id="GO:0003677">
    <property type="term" value="F:DNA binding"/>
    <property type="evidence" value="ECO:0007669"/>
    <property type="project" value="UniProtKB-UniRule"/>
</dbReference>